<comment type="caution">
    <text evidence="1">The sequence shown here is derived from an EMBL/GenBank/DDBJ whole genome shotgun (WGS) entry which is preliminary data.</text>
</comment>
<dbReference type="AlphaFoldDB" id="A0A1U7IK89"/>
<accession>A0A1U7IK89</accession>
<evidence type="ECO:0000313" key="2">
    <source>
        <dbReference type="Proteomes" id="UP000185860"/>
    </source>
</evidence>
<name>A0A1U7IK89_9CYAN</name>
<gene>
    <name evidence="1" type="ORF">NIES2119_13105</name>
</gene>
<evidence type="ECO:0008006" key="3">
    <source>
        <dbReference type="Google" id="ProtNLM"/>
    </source>
</evidence>
<dbReference type="RefSeq" id="WP_073593924.1">
    <property type="nucleotide sequence ID" value="NZ_MRCE01000011.1"/>
</dbReference>
<dbReference type="STRING" id="454136.NIES2119_13105"/>
<evidence type="ECO:0000313" key="1">
    <source>
        <dbReference type="EMBL" id="OKH37637.1"/>
    </source>
</evidence>
<dbReference type="OrthoDB" id="443173at2"/>
<proteinExistence type="predicted"/>
<sequence length="358" mass="38380">MTFAIFDEKYYLSKNPDVADAVKAGILQSGRQHFELYGLQEKRTSVSPIWSEGSYFGFGFIPRNFDVAQAVFDGKFSSGLAHFIQYGEAEGRFISNSSYNEEFYLQTNPDVANAVATKALPSGFSHFIQFGKNEGRKGSAFNEKAYLAFNPDVSLAVETGVFANALEHYQEYGQRELRRGFFSGSGGNDVVSAFDSGYSIIAGVGIDVITGESSTIVPTSLGVGEVDTLVGADSSSSDIFLLGVGRSATNPNGQKFYVGQGDADYAVISVFDLVGGDIISPGIDVIQLAGRPEDYVIQKADNLYQTKIFAITNGNGGSTPQLDLVAIVNASELSVGNVDTVHNTFTLSQPRFPVSLIG</sequence>
<dbReference type="Proteomes" id="UP000185860">
    <property type="component" value="Unassembled WGS sequence"/>
</dbReference>
<protein>
    <recommendedName>
        <fullName evidence="3">Calcium-binding protein</fullName>
    </recommendedName>
</protein>
<reference evidence="1 2" key="1">
    <citation type="submission" date="2016-11" db="EMBL/GenBank/DDBJ databases">
        <title>Draft Genome Sequences of Nine Cyanobacterial Strains from Diverse Habitats.</title>
        <authorList>
            <person name="Zhu T."/>
            <person name="Hou S."/>
            <person name="Lu X."/>
            <person name="Hess W.R."/>
        </authorList>
    </citation>
    <scope>NUCLEOTIDE SEQUENCE [LARGE SCALE GENOMIC DNA]</scope>
    <source>
        <strain evidence="1 2">IAM M-71</strain>
    </source>
</reference>
<dbReference type="EMBL" id="MRCE01000011">
    <property type="protein sequence ID" value="OKH37637.1"/>
    <property type="molecule type" value="Genomic_DNA"/>
</dbReference>
<organism evidence="1 2">
    <name type="scientific">[Phormidium ambiguum] IAM M-71</name>
    <dbReference type="NCBI Taxonomy" id="454136"/>
    <lineage>
        <taxon>Bacteria</taxon>
        <taxon>Bacillati</taxon>
        <taxon>Cyanobacteriota</taxon>
        <taxon>Cyanophyceae</taxon>
        <taxon>Oscillatoriophycideae</taxon>
        <taxon>Aerosakkonematales</taxon>
        <taxon>Aerosakkonemataceae</taxon>
        <taxon>Floridanema</taxon>
    </lineage>
</organism>